<keyword evidence="2" id="KW-1185">Reference proteome</keyword>
<gene>
    <name evidence="1" type="ORF">STAIW_v1c01910</name>
</gene>
<dbReference type="PATRIC" id="fig|1276220.3.peg.193"/>
<dbReference type="Gene3D" id="3.40.50.1000">
    <property type="entry name" value="HAD superfamily/HAD-like"/>
    <property type="match status" value="1"/>
</dbReference>
<dbReference type="GO" id="GO:0000287">
    <property type="term" value="F:magnesium ion binding"/>
    <property type="evidence" value="ECO:0007669"/>
    <property type="project" value="TreeGrafter"/>
</dbReference>
<accession>S5MAS8</accession>
<dbReference type="NCBIfam" id="TIGR00099">
    <property type="entry name" value="Cof-subfamily"/>
    <property type="match status" value="1"/>
</dbReference>
<protein>
    <submittedName>
        <fullName evidence="1">HAD family hydrolase</fullName>
    </submittedName>
</protein>
<dbReference type="InterPro" id="IPR006379">
    <property type="entry name" value="HAD-SF_hydro_IIB"/>
</dbReference>
<name>S5MAS8_9MOLU</name>
<dbReference type="OrthoDB" id="388819at2"/>
<proteinExistence type="predicted"/>
<dbReference type="PROSITE" id="PS01229">
    <property type="entry name" value="COF_2"/>
    <property type="match status" value="1"/>
</dbReference>
<dbReference type="KEGG" id="stai:STAIW_v1c01910"/>
<dbReference type="RefSeq" id="WP_020834007.1">
    <property type="nucleotide sequence ID" value="NC_021846.1"/>
</dbReference>
<evidence type="ECO:0000313" key="1">
    <source>
        <dbReference type="EMBL" id="AGR40868.1"/>
    </source>
</evidence>
<dbReference type="AlphaFoldDB" id="S5MAS8"/>
<dbReference type="PANTHER" id="PTHR10000:SF8">
    <property type="entry name" value="HAD SUPERFAMILY HYDROLASE-LIKE, TYPE 3"/>
    <property type="match status" value="1"/>
</dbReference>
<dbReference type="eggNOG" id="COG0561">
    <property type="taxonomic scope" value="Bacteria"/>
</dbReference>
<sequence>MKESKFKLVALDMDGTTYESLGNIVEENIEPINNTIKNGVKIVFVTGRPVHSKINRLELFNFDNDEETLFAGFNGALIFDITNNLKIDEQPISKDTAKAAFDLLKLEKFKDCNLWAYTTNPKISYISKDLFIAKDLQHEVPFFGSEPIVYNDNLEMYSCYKFLMFNGTIEFANELRNLSLEVAWTEGSFAGEVTKKGINKKYALEFLSKKYSIRQEEILAIGDGANDIPMFEFAGHSIAPANAHADVKKKAIEVSDFKNTEGVVAKALKKYILGEN</sequence>
<dbReference type="InterPro" id="IPR023214">
    <property type="entry name" value="HAD_sf"/>
</dbReference>
<dbReference type="SFLD" id="SFLDG01140">
    <property type="entry name" value="C2.B:_Phosphomannomutase_and_P"/>
    <property type="match status" value="1"/>
</dbReference>
<dbReference type="HOGENOM" id="CLU_044146_0_1_14"/>
<dbReference type="InterPro" id="IPR036412">
    <property type="entry name" value="HAD-like_sf"/>
</dbReference>
<keyword evidence="1" id="KW-0378">Hydrolase</keyword>
<dbReference type="GO" id="GO:0005829">
    <property type="term" value="C:cytosol"/>
    <property type="evidence" value="ECO:0007669"/>
    <property type="project" value="TreeGrafter"/>
</dbReference>
<dbReference type="SUPFAM" id="SSF56784">
    <property type="entry name" value="HAD-like"/>
    <property type="match status" value="1"/>
</dbReference>
<dbReference type="NCBIfam" id="TIGR01484">
    <property type="entry name" value="HAD-SF-IIB"/>
    <property type="match status" value="1"/>
</dbReference>
<dbReference type="Gene3D" id="3.30.1240.10">
    <property type="match status" value="1"/>
</dbReference>
<dbReference type="SFLD" id="SFLDS00003">
    <property type="entry name" value="Haloacid_Dehalogenase"/>
    <property type="match status" value="1"/>
</dbReference>
<dbReference type="Proteomes" id="UP000014984">
    <property type="component" value="Chromosome"/>
</dbReference>
<evidence type="ECO:0000313" key="2">
    <source>
        <dbReference type="Proteomes" id="UP000014984"/>
    </source>
</evidence>
<reference evidence="1 2" key="1">
    <citation type="journal article" date="2013" name="Genome Biol. Evol.">
        <title>Comparison of metabolic capacities and inference of gene content evolution in mosquito-associated Spiroplasma diminutum and S. taiwanense.</title>
        <authorList>
            <person name="Lo W.S."/>
            <person name="Ku C."/>
            <person name="Chen L.L."/>
            <person name="Chang T.H."/>
            <person name="Kuo C.H."/>
        </authorList>
    </citation>
    <scope>NUCLEOTIDE SEQUENCE [LARGE SCALE GENOMIC DNA]</scope>
    <source>
        <strain evidence="1">CT-1</strain>
    </source>
</reference>
<organism evidence="1 2">
    <name type="scientific">Spiroplasma taiwanense CT-1</name>
    <dbReference type="NCBI Taxonomy" id="1276220"/>
    <lineage>
        <taxon>Bacteria</taxon>
        <taxon>Bacillati</taxon>
        <taxon>Mycoplasmatota</taxon>
        <taxon>Mollicutes</taxon>
        <taxon>Entomoplasmatales</taxon>
        <taxon>Spiroplasmataceae</taxon>
        <taxon>Spiroplasma</taxon>
    </lineage>
</organism>
<dbReference type="Pfam" id="PF08282">
    <property type="entry name" value="Hydrolase_3"/>
    <property type="match status" value="1"/>
</dbReference>
<dbReference type="STRING" id="1276220.STAIW_v1c01910"/>
<dbReference type="GO" id="GO:0016791">
    <property type="term" value="F:phosphatase activity"/>
    <property type="evidence" value="ECO:0007669"/>
    <property type="project" value="TreeGrafter"/>
</dbReference>
<dbReference type="PANTHER" id="PTHR10000">
    <property type="entry name" value="PHOSPHOSERINE PHOSPHATASE"/>
    <property type="match status" value="1"/>
</dbReference>
<dbReference type="InterPro" id="IPR000150">
    <property type="entry name" value="Cof"/>
</dbReference>
<dbReference type="EMBL" id="CP005074">
    <property type="protein sequence ID" value="AGR40868.1"/>
    <property type="molecule type" value="Genomic_DNA"/>
</dbReference>